<evidence type="ECO:0000313" key="2">
    <source>
        <dbReference type="EMBL" id="MCL9768866.1"/>
    </source>
</evidence>
<feature type="signal peptide" evidence="1">
    <location>
        <begin position="1"/>
        <end position="20"/>
    </location>
</feature>
<gene>
    <name evidence="2" type="ORF">NAT47_00375</name>
</gene>
<reference evidence="2 3" key="1">
    <citation type="submission" date="2022-05" db="EMBL/GenBank/DDBJ databases">
        <title>Flavobacterium sp., isolated from activated sludge.</title>
        <authorList>
            <person name="Ran Q."/>
        </authorList>
    </citation>
    <scope>NUCLEOTIDE SEQUENCE [LARGE SCALE GENOMIC DNA]</scope>
    <source>
        <strain evidence="2 3">HXWNR69</strain>
    </source>
</reference>
<comment type="caution">
    <text evidence="2">The sequence shown here is derived from an EMBL/GenBank/DDBJ whole genome shotgun (WGS) entry which is preliminary data.</text>
</comment>
<dbReference type="RefSeq" id="WP_250579372.1">
    <property type="nucleotide sequence ID" value="NZ_JAMLJN010000001.1"/>
</dbReference>
<evidence type="ECO:0000313" key="3">
    <source>
        <dbReference type="Proteomes" id="UP001203342"/>
    </source>
</evidence>
<keyword evidence="1" id="KW-0732">Signal</keyword>
<organism evidence="2 3">
    <name type="scientific">Flavobacterium fragile</name>
    <dbReference type="NCBI Taxonomy" id="2949085"/>
    <lineage>
        <taxon>Bacteria</taxon>
        <taxon>Pseudomonadati</taxon>
        <taxon>Bacteroidota</taxon>
        <taxon>Flavobacteriia</taxon>
        <taxon>Flavobacteriales</taxon>
        <taxon>Flavobacteriaceae</taxon>
        <taxon>Flavobacterium</taxon>
    </lineage>
</organism>
<evidence type="ECO:0000256" key="1">
    <source>
        <dbReference type="SAM" id="SignalP"/>
    </source>
</evidence>
<sequence>MKTKLYTILFLVILSVTLNAQELPQVVPPSPEASALFKFNEIPVSLNNGLHNTSIPLLEVSSGGVTIPISLSYHSRGVQVNEIASRVGTGWALSYGGMISRQIRGKADDSTNGYNGTIAAINAPNRNSTSSFYLNQSHREDELSLTLNDGEFDIYPDKYMISTNFFSGEFYYDKNTGTFLTQKFSDIKIIPQYENNLRIIGFQVIDNQGNNYYFGNVEVDNIYPDQFTNEYEWVETTYTFNSSGLESTQGTNTNFEYSSWFLKKIITNTNEEIDFEYQDEITTYIRRNGDKDQYTDGVVQPVTCHFSKIQSHQKRLSAIHFDGGKVEFKSENQRDDVQGGFSLDKIKLINKSNKCVKQIQLNYYYTNFTGTDNINSNSVLLNDNYAKKRLFLESVEFKDSLGTNTEKKYQFEYDDQILPSRHSNSIDFWGYYNGKNRGDFINWGNTNYDDAVVNPIKVQAGLLKKIIYPTGGYTTFEYEPNIVLNELPITSNVIQDVTITANAYSYKIPNTNPIDNREETIGYFNYEKYSIARGRYESTFTVSSNVFGRCQVNINTSGSYRYFCYLRNSNNNIISLQNLGTNSIALEPGTYTLIFDPDVSDWNQFPTTNPDGTVDETTLERIFWVHLSWIEAIDGNYIYAPGNRIKKISNFTAESNIEFSKLYTYVNETNNVPNGSLFSTSNFRVIKYMVGQFPIYDKGDYQLGGVFSSFSKDNFGYHTVNEYFLDRDNNSKDKITNRYSFYKDLGNYYRYPYHPISDNEWLRGLDLSKIFYKKDNGVFKKVKEINNEYLLNNSITISLFNSDFIGGMYTHGIEIEKPMAENFSTFPYTKNRTQFSYPNSTGFNLNHYVYNAPIVLGYRTSFLTGGTLDLHQTKVTEYFDNGQEMETVTTYGYDYNNHYNVASVSTTNSLGETSETKYQYASNTSNPVNNAMVAKNMVAIPLVTESYKNGEKLSTIETVYKDWNADANITLLAPEFIKASKGTAPLETRVIYNLVDADNGNPKQVQKEGGMTICYIWGYNKTQPVAKLENIAYSAIPSSHIQAIENATNEANLIIALNALRNDTTLSNAMITTYTYKPLVGISSVTDPKGDKQTYHYDGFGRLQYVKDAQDKILSENQYHYKTQN</sequence>
<feature type="chain" id="PRO_5047529156" description="YD repeat-containing protein" evidence="1">
    <location>
        <begin position="21"/>
        <end position="1125"/>
    </location>
</feature>
<keyword evidence="3" id="KW-1185">Reference proteome</keyword>
<dbReference type="EMBL" id="JAMLJN010000001">
    <property type="protein sequence ID" value="MCL9768866.1"/>
    <property type="molecule type" value="Genomic_DNA"/>
</dbReference>
<proteinExistence type="predicted"/>
<evidence type="ECO:0008006" key="4">
    <source>
        <dbReference type="Google" id="ProtNLM"/>
    </source>
</evidence>
<accession>A0ABT0TD25</accession>
<name>A0ABT0TD25_9FLAO</name>
<dbReference type="Proteomes" id="UP001203342">
    <property type="component" value="Unassembled WGS sequence"/>
</dbReference>
<protein>
    <recommendedName>
        <fullName evidence="4">YD repeat-containing protein</fullName>
    </recommendedName>
</protein>